<feature type="region of interest" description="Disordered" evidence="1">
    <location>
        <begin position="427"/>
        <end position="455"/>
    </location>
</feature>
<dbReference type="PANTHER" id="PTHR33103">
    <property type="entry name" value="OS01G0153900 PROTEIN"/>
    <property type="match status" value="1"/>
</dbReference>
<sequence length="455" mass="52412">MLRYPRNPLESSCQRLKVKVDDTESTKYFMCHNCLKKESKLLVSSFSDVKCDCGSLMKRKIEMLEEPVGDDGVFVKRNSKFLIYDNLTVRRSSPSESIKPSLKLGHKKLENPKEELLDRKKILSILKQALTSKTPLSDVLLKKRESKRPVSFSRVIGSSGSKDYLEIKVMVSKSKNKILFVEADGDFVDFLATFLTTPLGSIMNLKNDKLSCCLIPLAYILKLKNGKLSLGSIRNLYKSVKNLDPSWFTESSNKSLLNPKVAPHFGCERNPLLIASQDETSKCWYGIREEKNEKGHIISEKKMISRKHNMLKEPKDIKLLGPRSSDEARKDGVGFIKRPCLFAVSDDLELLQMTNICSTPCKFMDNHLFTDLEEHLVKIRKSRALNLLRASLTSDKGAFTRGLSFLLWKWRFQRLFPCSDFLRRKKNEKEEKRKRRKSYRKEKKKQDEIIVEGRG</sequence>
<reference evidence="2 3" key="1">
    <citation type="submission" date="2024-01" db="EMBL/GenBank/DDBJ databases">
        <title>The genomes of 5 underutilized Papilionoideae crops provide insights into root nodulation and disease resistanc.</title>
        <authorList>
            <person name="Jiang F."/>
        </authorList>
    </citation>
    <scope>NUCLEOTIDE SEQUENCE [LARGE SCALE GENOMIC DNA]</scope>
    <source>
        <strain evidence="2">JINMINGXINNONG_FW02</strain>
        <tissue evidence="2">Leaves</tissue>
    </source>
</reference>
<organism evidence="2 3">
    <name type="scientific">Phaseolus coccineus</name>
    <name type="common">Scarlet runner bean</name>
    <name type="synonym">Phaseolus multiflorus</name>
    <dbReference type="NCBI Taxonomy" id="3886"/>
    <lineage>
        <taxon>Eukaryota</taxon>
        <taxon>Viridiplantae</taxon>
        <taxon>Streptophyta</taxon>
        <taxon>Embryophyta</taxon>
        <taxon>Tracheophyta</taxon>
        <taxon>Spermatophyta</taxon>
        <taxon>Magnoliopsida</taxon>
        <taxon>eudicotyledons</taxon>
        <taxon>Gunneridae</taxon>
        <taxon>Pentapetalae</taxon>
        <taxon>rosids</taxon>
        <taxon>fabids</taxon>
        <taxon>Fabales</taxon>
        <taxon>Fabaceae</taxon>
        <taxon>Papilionoideae</taxon>
        <taxon>50 kb inversion clade</taxon>
        <taxon>NPAAA clade</taxon>
        <taxon>indigoferoid/millettioid clade</taxon>
        <taxon>Phaseoleae</taxon>
        <taxon>Phaseolus</taxon>
    </lineage>
</organism>
<gene>
    <name evidence="2" type="ORF">VNO80_00701</name>
</gene>
<evidence type="ECO:0000313" key="3">
    <source>
        <dbReference type="Proteomes" id="UP001374584"/>
    </source>
</evidence>
<dbReference type="Proteomes" id="UP001374584">
    <property type="component" value="Unassembled WGS sequence"/>
</dbReference>
<keyword evidence="3" id="KW-1185">Reference proteome</keyword>
<name>A0AAN9P4B5_PHACN</name>
<evidence type="ECO:0000313" key="2">
    <source>
        <dbReference type="EMBL" id="KAK7382044.1"/>
    </source>
</evidence>
<comment type="caution">
    <text evidence="2">The sequence shown here is derived from an EMBL/GenBank/DDBJ whole genome shotgun (WGS) entry which is preliminary data.</text>
</comment>
<dbReference type="PANTHER" id="PTHR33103:SF93">
    <property type="entry name" value="DUF674 FAMILY PROTEIN"/>
    <property type="match status" value="1"/>
</dbReference>
<dbReference type="Pfam" id="PF05056">
    <property type="entry name" value="DUF674"/>
    <property type="match status" value="2"/>
</dbReference>
<dbReference type="EMBL" id="JAYMYR010000001">
    <property type="protein sequence ID" value="KAK7382044.1"/>
    <property type="molecule type" value="Genomic_DNA"/>
</dbReference>
<protein>
    <submittedName>
        <fullName evidence="2">Uncharacterized protein</fullName>
    </submittedName>
</protein>
<proteinExistence type="predicted"/>
<feature type="compositionally biased region" description="Basic residues" evidence="1">
    <location>
        <begin position="432"/>
        <end position="443"/>
    </location>
</feature>
<dbReference type="AlphaFoldDB" id="A0AAN9P4B5"/>
<feature type="compositionally biased region" description="Basic and acidic residues" evidence="1">
    <location>
        <begin position="444"/>
        <end position="455"/>
    </location>
</feature>
<accession>A0AAN9P4B5</accession>
<evidence type="ECO:0000256" key="1">
    <source>
        <dbReference type="SAM" id="MobiDB-lite"/>
    </source>
</evidence>
<dbReference type="InterPro" id="IPR007750">
    <property type="entry name" value="DUF674"/>
</dbReference>